<feature type="compositionally biased region" description="Low complexity" evidence="7">
    <location>
        <begin position="75"/>
        <end position="93"/>
    </location>
</feature>
<dbReference type="EMBL" id="MU858106">
    <property type="protein sequence ID" value="KAK4213604.1"/>
    <property type="molecule type" value="Genomic_DNA"/>
</dbReference>
<dbReference type="GO" id="GO:0031297">
    <property type="term" value="P:replication fork processing"/>
    <property type="evidence" value="ECO:0007669"/>
    <property type="project" value="TreeGrafter"/>
</dbReference>
<keyword evidence="4" id="KW-0238">DNA-binding</keyword>
<sequence>MSTRGSSAFGSRGRGRGAQSAAGGTREPLTTSNIPPSRGRGRGGGRVGASAATSTTPRGGAQSRNTSASYATPRAAFNTNNSASATATATASSDRVEIDLLSDEDDNNHGNSRRDKQRGGASMDEEMEVDGEEEEEEEEEEDDDTRKTIPPELLTRLLHELFEKDETRITRDANDAVAKYVDVFVREAIARAAAERGSGTGGFLEVEDLEKIAPQLLLDL</sequence>
<dbReference type="GO" id="GO:0051382">
    <property type="term" value="P:kinetochore assembly"/>
    <property type="evidence" value="ECO:0007669"/>
    <property type="project" value="InterPro"/>
</dbReference>
<dbReference type="GO" id="GO:0071821">
    <property type="term" value="C:FANCM-MHF complex"/>
    <property type="evidence" value="ECO:0007669"/>
    <property type="project" value="TreeGrafter"/>
</dbReference>
<name>A0AAN6Y6L0_9PEZI</name>
<protein>
    <submittedName>
        <fullName evidence="8">CENP-S associating centromere protein X-domain-containing protein</fullName>
    </submittedName>
</protein>
<dbReference type="AlphaFoldDB" id="A0AAN6Y6L0"/>
<comment type="similarity">
    <text evidence="2">Belongs to the CENP-X/MHF2 family.</text>
</comment>
<comment type="caution">
    <text evidence="8">The sequence shown here is derived from an EMBL/GenBank/DDBJ whole genome shotgun (WGS) entry which is preliminary data.</text>
</comment>
<dbReference type="Pfam" id="PF09415">
    <property type="entry name" value="CENP-X"/>
    <property type="match status" value="1"/>
</dbReference>
<comment type="subcellular location">
    <subcellularLocation>
        <location evidence="1">Nucleus</location>
    </subcellularLocation>
</comment>
<evidence type="ECO:0000313" key="8">
    <source>
        <dbReference type="EMBL" id="KAK4213604.1"/>
    </source>
</evidence>
<dbReference type="GO" id="GO:0003677">
    <property type="term" value="F:DNA binding"/>
    <property type="evidence" value="ECO:0007669"/>
    <property type="project" value="UniProtKB-KW"/>
</dbReference>
<evidence type="ECO:0000256" key="2">
    <source>
        <dbReference type="ARBA" id="ARBA00009359"/>
    </source>
</evidence>
<dbReference type="Gene3D" id="6.10.130.30">
    <property type="match status" value="1"/>
</dbReference>
<reference evidence="8" key="2">
    <citation type="submission" date="2023-05" db="EMBL/GenBank/DDBJ databases">
        <authorList>
            <consortium name="Lawrence Berkeley National Laboratory"/>
            <person name="Steindorff A."/>
            <person name="Hensen N."/>
            <person name="Bonometti L."/>
            <person name="Westerberg I."/>
            <person name="Brannstrom I.O."/>
            <person name="Guillou S."/>
            <person name="Cros-Aarteil S."/>
            <person name="Calhoun S."/>
            <person name="Haridas S."/>
            <person name="Kuo A."/>
            <person name="Mondo S."/>
            <person name="Pangilinan J."/>
            <person name="Riley R."/>
            <person name="Labutti K."/>
            <person name="Andreopoulos B."/>
            <person name="Lipzen A."/>
            <person name="Chen C."/>
            <person name="Yanf M."/>
            <person name="Daum C."/>
            <person name="Ng V."/>
            <person name="Clum A."/>
            <person name="Ohm R."/>
            <person name="Martin F."/>
            <person name="Silar P."/>
            <person name="Natvig D."/>
            <person name="Lalanne C."/>
            <person name="Gautier V."/>
            <person name="Ament-Velasquez S.L."/>
            <person name="Kruys A."/>
            <person name="Hutchinson M.I."/>
            <person name="Powell A.J."/>
            <person name="Barry K."/>
            <person name="Miller A.N."/>
            <person name="Grigoriev I.V."/>
            <person name="Debuchy R."/>
            <person name="Gladieux P."/>
            <person name="Thoren M.H."/>
            <person name="Johannesson H."/>
        </authorList>
    </citation>
    <scope>NUCLEOTIDE SEQUENCE</scope>
    <source>
        <strain evidence="8">PSN293</strain>
    </source>
</reference>
<feature type="region of interest" description="Disordered" evidence="7">
    <location>
        <begin position="1"/>
        <end position="151"/>
    </location>
</feature>
<evidence type="ECO:0000256" key="6">
    <source>
        <dbReference type="ARBA" id="ARBA00023242"/>
    </source>
</evidence>
<dbReference type="InterPro" id="IPR018552">
    <property type="entry name" value="CENP-X"/>
</dbReference>
<evidence type="ECO:0000256" key="3">
    <source>
        <dbReference type="ARBA" id="ARBA00022763"/>
    </source>
</evidence>
<feature type="compositionally biased region" description="Low complexity" evidence="7">
    <location>
        <begin position="1"/>
        <end position="24"/>
    </location>
</feature>
<accession>A0AAN6Y6L0</accession>
<dbReference type="GO" id="GO:0006281">
    <property type="term" value="P:DNA repair"/>
    <property type="evidence" value="ECO:0007669"/>
    <property type="project" value="UniProtKB-KW"/>
</dbReference>
<evidence type="ECO:0000256" key="5">
    <source>
        <dbReference type="ARBA" id="ARBA00023204"/>
    </source>
</evidence>
<gene>
    <name evidence="8" type="ORF">QBC37DRAFT_170316</name>
</gene>
<evidence type="ECO:0000313" key="9">
    <source>
        <dbReference type="Proteomes" id="UP001301769"/>
    </source>
</evidence>
<dbReference type="PANTHER" id="PTHR28680:SF1">
    <property type="entry name" value="CENTROMERE PROTEIN X"/>
    <property type="match status" value="1"/>
</dbReference>
<evidence type="ECO:0000256" key="7">
    <source>
        <dbReference type="SAM" id="MobiDB-lite"/>
    </source>
</evidence>
<dbReference type="CDD" id="cd22921">
    <property type="entry name" value="HFD_CENP-X"/>
    <property type="match status" value="1"/>
</dbReference>
<dbReference type="Proteomes" id="UP001301769">
    <property type="component" value="Unassembled WGS sequence"/>
</dbReference>
<reference evidence="8" key="1">
    <citation type="journal article" date="2023" name="Mol. Phylogenet. Evol.">
        <title>Genome-scale phylogeny and comparative genomics of the fungal order Sordariales.</title>
        <authorList>
            <person name="Hensen N."/>
            <person name="Bonometti L."/>
            <person name="Westerberg I."/>
            <person name="Brannstrom I.O."/>
            <person name="Guillou S."/>
            <person name="Cros-Aarteil S."/>
            <person name="Calhoun S."/>
            <person name="Haridas S."/>
            <person name="Kuo A."/>
            <person name="Mondo S."/>
            <person name="Pangilinan J."/>
            <person name="Riley R."/>
            <person name="LaButti K."/>
            <person name="Andreopoulos B."/>
            <person name="Lipzen A."/>
            <person name="Chen C."/>
            <person name="Yan M."/>
            <person name="Daum C."/>
            <person name="Ng V."/>
            <person name="Clum A."/>
            <person name="Steindorff A."/>
            <person name="Ohm R.A."/>
            <person name="Martin F."/>
            <person name="Silar P."/>
            <person name="Natvig D.O."/>
            <person name="Lalanne C."/>
            <person name="Gautier V."/>
            <person name="Ament-Velasquez S.L."/>
            <person name="Kruys A."/>
            <person name="Hutchinson M.I."/>
            <person name="Powell A.J."/>
            <person name="Barry K."/>
            <person name="Miller A.N."/>
            <person name="Grigoriev I.V."/>
            <person name="Debuchy R."/>
            <person name="Gladieux P."/>
            <person name="Hiltunen Thoren M."/>
            <person name="Johannesson H."/>
        </authorList>
    </citation>
    <scope>NUCLEOTIDE SEQUENCE</scope>
    <source>
        <strain evidence="8">PSN293</strain>
    </source>
</reference>
<feature type="compositionally biased region" description="Acidic residues" evidence="7">
    <location>
        <begin position="123"/>
        <end position="143"/>
    </location>
</feature>
<dbReference type="GO" id="GO:0000712">
    <property type="term" value="P:resolution of meiotic recombination intermediates"/>
    <property type="evidence" value="ECO:0007669"/>
    <property type="project" value="TreeGrafter"/>
</dbReference>
<dbReference type="PANTHER" id="PTHR28680">
    <property type="entry name" value="CENTROMERE PROTEIN X"/>
    <property type="match status" value="1"/>
</dbReference>
<keyword evidence="9" id="KW-1185">Reference proteome</keyword>
<keyword evidence="3" id="KW-0227">DNA damage</keyword>
<organism evidence="8 9">
    <name type="scientific">Rhypophila decipiens</name>
    <dbReference type="NCBI Taxonomy" id="261697"/>
    <lineage>
        <taxon>Eukaryota</taxon>
        <taxon>Fungi</taxon>
        <taxon>Dikarya</taxon>
        <taxon>Ascomycota</taxon>
        <taxon>Pezizomycotina</taxon>
        <taxon>Sordariomycetes</taxon>
        <taxon>Sordariomycetidae</taxon>
        <taxon>Sordariales</taxon>
        <taxon>Naviculisporaceae</taxon>
        <taxon>Rhypophila</taxon>
    </lineage>
</organism>
<evidence type="ECO:0000256" key="1">
    <source>
        <dbReference type="ARBA" id="ARBA00004123"/>
    </source>
</evidence>
<proteinExistence type="inferred from homology"/>
<evidence type="ECO:0000256" key="4">
    <source>
        <dbReference type="ARBA" id="ARBA00023125"/>
    </source>
</evidence>
<keyword evidence="6" id="KW-0539">Nucleus</keyword>
<keyword evidence="5" id="KW-0234">DNA repair</keyword>